<accession>X1NKV0</accession>
<sequence length="224" mass="25593">LERNLRNVTGVVPELRASLESAVKAKAAMDSSELTLVNQLSLIMNKIRLLEDKAAYIDSTNFEILSQLVLLENKIVSLTGSFNDIMAAREAESSPPSTALTDEEFRRRYIQALTAYQNGQYREAEDRFAELVSGRSQHELADNSQYWLAECFYATKNFKRAIAEFERVFNYPASDKGDDARYKIALSYWNVGSHDRARIEFQKLLDEYPGTDLGNKARRFLQSR</sequence>
<proteinExistence type="predicted"/>
<protein>
    <submittedName>
        <fullName evidence="1">Uncharacterized protein</fullName>
    </submittedName>
</protein>
<dbReference type="Gene3D" id="1.25.40.10">
    <property type="entry name" value="Tetratricopeptide repeat domain"/>
    <property type="match status" value="1"/>
</dbReference>
<dbReference type="InterPro" id="IPR011990">
    <property type="entry name" value="TPR-like_helical_dom_sf"/>
</dbReference>
<dbReference type="EMBL" id="BARV01020769">
    <property type="protein sequence ID" value="GAI30841.1"/>
    <property type="molecule type" value="Genomic_DNA"/>
</dbReference>
<comment type="caution">
    <text evidence="1">The sequence shown here is derived from an EMBL/GenBank/DDBJ whole genome shotgun (WGS) entry which is preliminary data.</text>
</comment>
<name>X1NKV0_9ZZZZ</name>
<feature type="non-terminal residue" evidence="1">
    <location>
        <position position="1"/>
    </location>
</feature>
<dbReference type="InterPro" id="IPR019734">
    <property type="entry name" value="TPR_rpt"/>
</dbReference>
<dbReference type="Pfam" id="PF13432">
    <property type="entry name" value="TPR_16"/>
    <property type="match status" value="1"/>
</dbReference>
<gene>
    <name evidence="1" type="ORF">S06H3_34580</name>
</gene>
<dbReference type="Pfam" id="PF13174">
    <property type="entry name" value="TPR_6"/>
    <property type="match status" value="1"/>
</dbReference>
<dbReference type="AlphaFoldDB" id="X1NKV0"/>
<organism evidence="1">
    <name type="scientific">marine sediment metagenome</name>
    <dbReference type="NCBI Taxonomy" id="412755"/>
    <lineage>
        <taxon>unclassified sequences</taxon>
        <taxon>metagenomes</taxon>
        <taxon>ecological metagenomes</taxon>
    </lineage>
</organism>
<evidence type="ECO:0000313" key="1">
    <source>
        <dbReference type="EMBL" id="GAI30841.1"/>
    </source>
</evidence>
<reference evidence="1" key="1">
    <citation type="journal article" date="2014" name="Front. Microbiol.">
        <title>High frequency of phylogenetically diverse reductive dehalogenase-homologous genes in deep subseafloor sedimentary metagenomes.</title>
        <authorList>
            <person name="Kawai M."/>
            <person name="Futagami T."/>
            <person name="Toyoda A."/>
            <person name="Takaki Y."/>
            <person name="Nishi S."/>
            <person name="Hori S."/>
            <person name="Arai W."/>
            <person name="Tsubouchi T."/>
            <person name="Morono Y."/>
            <person name="Uchiyama I."/>
            <person name="Ito T."/>
            <person name="Fujiyama A."/>
            <person name="Inagaki F."/>
            <person name="Takami H."/>
        </authorList>
    </citation>
    <scope>NUCLEOTIDE SEQUENCE</scope>
    <source>
        <strain evidence="1">Expedition CK06-06</strain>
    </source>
</reference>
<dbReference type="SUPFAM" id="SSF48452">
    <property type="entry name" value="TPR-like"/>
    <property type="match status" value="1"/>
</dbReference>